<reference evidence="1" key="1">
    <citation type="submission" date="2018-10" db="EMBL/GenBank/DDBJ databases">
        <title>Hidden diversity of soil giant viruses.</title>
        <authorList>
            <person name="Schulz F."/>
            <person name="Alteio L."/>
            <person name="Goudeau D."/>
            <person name="Ryan E.M."/>
            <person name="Malmstrom R.R."/>
            <person name="Blanchard J."/>
            <person name="Woyke T."/>
        </authorList>
    </citation>
    <scope>NUCLEOTIDE SEQUENCE</scope>
    <source>
        <strain evidence="1">FNV1</strain>
    </source>
</reference>
<proteinExistence type="predicted"/>
<evidence type="ECO:0000313" key="1">
    <source>
        <dbReference type="EMBL" id="AYV79491.1"/>
    </source>
</evidence>
<accession>A0A3G4ZZQ1</accession>
<name>A0A3G4ZZQ1_9VIRU</name>
<dbReference type="EMBL" id="MK072148">
    <property type="protein sequence ID" value="AYV79491.1"/>
    <property type="molecule type" value="Genomic_DNA"/>
</dbReference>
<protein>
    <submittedName>
        <fullName evidence="1">Uncharacterized protein</fullName>
    </submittedName>
</protein>
<gene>
    <name evidence="1" type="ORF">Faunusvirus17_10</name>
</gene>
<sequence length="125" mass="14620">MNKINFANIETSDIAYIFNKQRHKIVSHIINTKLMVLNLPQIQTLIGNLYKHLMLNKFVELLHNMHVTNHPNLLDSITIISQYEDHKIVTNKVHGIYYDVITSCSDTHALFNNFTPLLKYLIEFI</sequence>
<organism evidence="1">
    <name type="scientific">Faunusvirus sp</name>
    <dbReference type="NCBI Taxonomy" id="2487766"/>
    <lineage>
        <taxon>Viruses</taxon>
        <taxon>Varidnaviria</taxon>
        <taxon>Bamfordvirae</taxon>
        <taxon>Nucleocytoviricota</taxon>
        <taxon>Megaviricetes</taxon>
        <taxon>Imitervirales</taxon>
        <taxon>Mimiviridae</taxon>
    </lineage>
</organism>